<dbReference type="EnsemblProtists" id="PYU1_T006478">
    <property type="protein sequence ID" value="PYU1_T006478"/>
    <property type="gene ID" value="PYU1_G006466"/>
</dbReference>
<dbReference type="HOGENOM" id="CLU_013387_2_0_1"/>
<dbReference type="InterPro" id="IPR015914">
    <property type="entry name" value="PAPs_N"/>
</dbReference>
<dbReference type="Pfam" id="PF14008">
    <property type="entry name" value="Metallophos_C"/>
    <property type="match status" value="1"/>
</dbReference>
<dbReference type="Proteomes" id="UP000019132">
    <property type="component" value="Unassembled WGS sequence"/>
</dbReference>
<keyword evidence="2" id="KW-0325">Glycoprotein</keyword>
<evidence type="ECO:0000256" key="2">
    <source>
        <dbReference type="ARBA" id="ARBA00023180"/>
    </source>
</evidence>
<sequence length="540" mass="58916">MRGVCFAPLALMLCFASDAWIRPVVTVASSTVLDDQQCTFASKTKTCEPAHACAFQYRFGDLSLDQSCRVVVAQVARVPQQLHLAFASAKTGSGMTISWSTYAKVDDPKVWLGSSQESVESVKDDNVDIQVVSYYSDRHYSLYTYHATLSGLTANTRYFFKTGCGSCDDTESSAISSFTTARGLPTTASSDAGGVINGTNATNESDAFEVLVYGDFGLDENAHATSAYLANLTRPLAFIYHIGDISYADNAFLSLNDVTGFHYEETYNRWMNLLTPIMSKVPYMVLVGNHEAECHSPLCFLSASKKEQLGNYSAYNVRFKMPSTESGGVKNMWYSFDYASVHFTSISSETDFPDAPENSFIGENLNGHFGDQLQWLEADLKAAHANRDAVPWLIVGMHRAMYTLNAVDADGNPTGVSSALQRAFEALFLKYNVDVVVAGHVHAYERHFPIANGKKIADGVSSDGKTYTAPKAPVYIVTGAAGNSEGHDQFHNASQVEWVAASDRAQYGISSLKASRGSLTFTLIGTHDDVVYDEFVITKS</sequence>
<evidence type="ECO:0000259" key="5">
    <source>
        <dbReference type="Pfam" id="PF14008"/>
    </source>
</evidence>
<dbReference type="PANTHER" id="PTHR45867">
    <property type="entry name" value="PURPLE ACID PHOSPHATASE"/>
    <property type="match status" value="1"/>
</dbReference>
<feature type="domain" description="Purple acid phosphatase C-terminal" evidence="5">
    <location>
        <begin position="472"/>
        <end position="534"/>
    </location>
</feature>
<dbReference type="InterPro" id="IPR004843">
    <property type="entry name" value="Calcineurin-like_PHP"/>
</dbReference>
<keyword evidence="3" id="KW-0378">Hydrolase</keyword>
<dbReference type="SUPFAM" id="SSF56300">
    <property type="entry name" value="Metallo-dependent phosphatases"/>
    <property type="match status" value="1"/>
</dbReference>
<name>K3WND6_GLOUD</name>
<evidence type="ECO:0000259" key="6">
    <source>
        <dbReference type="Pfam" id="PF16656"/>
    </source>
</evidence>
<comment type="similarity">
    <text evidence="3">Belongs to the metallophosphoesterase superfamily. Purple acid phosphatase family.</text>
</comment>
<dbReference type="InParanoid" id="K3WND6"/>
<evidence type="ECO:0000313" key="8">
    <source>
        <dbReference type="Proteomes" id="UP000019132"/>
    </source>
</evidence>
<dbReference type="VEuPathDB" id="FungiDB:PYU1_G006466"/>
<feature type="domain" description="Purple acid phosphatase N-terminal" evidence="6">
    <location>
        <begin position="79"/>
        <end position="180"/>
    </location>
</feature>
<proteinExistence type="inferred from homology"/>
<dbReference type="GO" id="GO:0046872">
    <property type="term" value="F:metal ion binding"/>
    <property type="evidence" value="ECO:0007669"/>
    <property type="project" value="InterPro"/>
</dbReference>
<dbReference type="EC" id="3.1.3.2" evidence="3"/>
<dbReference type="PANTHER" id="PTHR45867:SF3">
    <property type="entry name" value="ACID PHOSPHATASE TYPE 7"/>
    <property type="match status" value="1"/>
</dbReference>
<dbReference type="AlphaFoldDB" id="K3WND6"/>
<keyword evidence="1 3" id="KW-0732">Signal</keyword>
<reference evidence="8" key="1">
    <citation type="journal article" date="2010" name="Genome Biol.">
        <title>Genome sequence of the necrotrophic plant pathogen Pythium ultimum reveals original pathogenicity mechanisms and effector repertoire.</title>
        <authorList>
            <person name="Levesque C.A."/>
            <person name="Brouwer H."/>
            <person name="Cano L."/>
            <person name="Hamilton J.P."/>
            <person name="Holt C."/>
            <person name="Huitema E."/>
            <person name="Raffaele S."/>
            <person name="Robideau G.P."/>
            <person name="Thines M."/>
            <person name="Win J."/>
            <person name="Zerillo M.M."/>
            <person name="Beakes G.W."/>
            <person name="Boore J.L."/>
            <person name="Busam D."/>
            <person name="Dumas B."/>
            <person name="Ferriera S."/>
            <person name="Fuerstenberg S.I."/>
            <person name="Gachon C.M."/>
            <person name="Gaulin E."/>
            <person name="Govers F."/>
            <person name="Grenville-Briggs L."/>
            <person name="Horner N."/>
            <person name="Hostetler J."/>
            <person name="Jiang R.H."/>
            <person name="Johnson J."/>
            <person name="Krajaejun T."/>
            <person name="Lin H."/>
            <person name="Meijer H.J."/>
            <person name="Moore B."/>
            <person name="Morris P."/>
            <person name="Phuntmart V."/>
            <person name="Puiu D."/>
            <person name="Shetty J."/>
            <person name="Stajich J.E."/>
            <person name="Tripathy S."/>
            <person name="Wawra S."/>
            <person name="van West P."/>
            <person name="Whitty B.R."/>
            <person name="Coutinho P.M."/>
            <person name="Henrissat B."/>
            <person name="Martin F."/>
            <person name="Thomas P.D."/>
            <person name="Tyler B.M."/>
            <person name="De Vries R.P."/>
            <person name="Kamoun S."/>
            <person name="Yandell M."/>
            <person name="Tisserat N."/>
            <person name="Buell C.R."/>
        </authorList>
    </citation>
    <scope>NUCLEOTIDE SEQUENCE</scope>
    <source>
        <strain evidence="8">DAOM:BR144</strain>
    </source>
</reference>
<protein>
    <recommendedName>
        <fullName evidence="3">Purple acid phosphatase</fullName>
        <ecNumber evidence="3">3.1.3.2</ecNumber>
    </recommendedName>
</protein>
<dbReference type="GO" id="GO:0003993">
    <property type="term" value="F:acid phosphatase activity"/>
    <property type="evidence" value="ECO:0007669"/>
    <property type="project" value="UniProtKB-EC"/>
</dbReference>
<dbReference type="Gene3D" id="3.60.21.10">
    <property type="match status" value="1"/>
</dbReference>
<dbReference type="InterPro" id="IPR008963">
    <property type="entry name" value="Purple_acid_Pase-like_N"/>
</dbReference>
<evidence type="ECO:0000259" key="4">
    <source>
        <dbReference type="Pfam" id="PF00149"/>
    </source>
</evidence>
<dbReference type="eggNOG" id="KOG1378">
    <property type="taxonomic scope" value="Eukaryota"/>
</dbReference>
<dbReference type="CDD" id="cd00839">
    <property type="entry name" value="MPP_PAPs"/>
    <property type="match status" value="1"/>
</dbReference>
<dbReference type="EMBL" id="GL376604">
    <property type="status" value="NOT_ANNOTATED_CDS"/>
    <property type="molecule type" value="Genomic_DNA"/>
</dbReference>
<comment type="catalytic activity">
    <reaction evidence="3">
        <text>a phosphate monoester + H2O = an alcohol + phosphate</text>
        <dbReference type="Rhea" id="RHEA:15017"/>
        <dbReference type="ChEBI" id="CHEBI:15377"/>
        <dbReference type="ChEBI" id="CHEBI:30879"/>
        <dbReference type="ChEBI" id="CHEBI:43474"/>
        <dbReference type="ChEBI" id="CHEBI:67140"/>
        <dbReference type="EC" id="3.1.3.2"/>
    </reaction>
</comment>
<reference evidence="8" key="2">
    <citation type="submission" date="2010-04" db="EMBL/GenBank/DDBJ databases">
        <authorList>
            <person name="Buell R."/>
            <person name="Hamilton J."/>
            <person name="Hostetler J."/>
        </authorList>
    </citation>
    <scope>NUCLEOTIDE SEQUENCE [LARGE SCALE GENOMIC DNA]</scope>
    <source>
        <strain evidence="8">DAOM:BR144</strain>
    </source>
</reference>
<dbReference type="InterPro" id="IPR029052">
    <property type="entry name" value="Metallo-depent_PP-like"/>
</dbReference>
<accession>K3WND6</accession>
<feature type="chain" id="PRO_5005137565" description="Purple acid phosphatase" evidence="3">
    <location>
        <begin position="22"/>
        <end position="540"/>
    </location>
</feature>
<organism evidence="7 8">
    <name type="scientific">Globisporangium ultimum (strain ATCC 200006 / CBS 805.95 / DAOM BR144)</name>
    <name type="common">Pythium ultimum</name>
    <dbReference type="NCBI Taxonomy" id="431595"/>
    <lineage>
        <taxon>Eukaryota</taxon>
        <taxon>Sar</taxon>
        <taxon>Stramenopiles</taxon>
        <taxon>Oomycota</taxon>
        <taxon>Peronosporomycetes</taxon>
        <taxon>Pythiales</taxon>
        <taxon>Pythiaceae</taxon>
        <taxon>Globisporangium</taxon>
    </lineage>
</organism>
<dbReference type="OMA" id="CEPAHAC"/>
<feature type="domain" description="Calcineurin-like phosphoesterase" evidence="4">
    <location>
        <begin position="210"/>
        <end position="444"/>
    </location>
</feature>
<dbReference type="Gene3D" id="2.60.40.380">
    <property type="entry name" value="Purple acid phosphatase-like, N-terminal"/>
    <property type="match status" value="1"/>
</dbReference>
<dbReference type="Pfam" id="PF16656">
    <property type="entry name" value="Pur_ac_phosph_N"/>
    <property type="match status" value="1"/>
</dbReference>
<dbReference type="STRING" id="431595.K3WND6"/>
<keyword evidence="8" id="KW-1185">Reference proteome</keyword>
<dbReference type="SUPFAM" id="SSF49363">
    <property type="entry name" value="Purple acid phosphatase, N-terminal domain"/>
    <property type="match status" value="1"/>
</dbReference>
<evidence type="ECO:0000256" key="1">
    <source>
        <dbReference type="ARBA" id="ARBA00022729"/>
    </source>
</evidence>
<dbReference type="InterPro" id="IPR025733">
    <property type="entry name" value="PAPs_C"/>
</dbReference>
<reference evidence="7" key="3">
    <citation type="submission" date="2015-02" db="UniProtKB">
        <authorList>
            <consortium name="EnsemblProtists"/>
        </authorList>
    </citation>
    <scope>IDENTIFICATION</scope>
    <source>
        <strain evidence="7">DAOM BR144</strain>
    </source>
</reference>
<dbReference type="InterPro" id="IPR041792">
    <property type="entry name" value="MPP_PAP"/>
</dbReference>
<feature type="signal peptide" evidence="3">
    <location>
        <begin position="1"/>
        <end position="21"/>
    </location>
</feature>
<dbReference type="Pfam" id="PF00149">
    <property type="entry name" value="Metallophos"/>
    <property type="match status" value="1"/>
</dbReference>
<evidence type="ECO:0000256" key="3">
    <source>
        <dbReference type="RuleBase" id="RU361203"/>
    </source>
</evidence>
<evidence type="ECO:0000313" key="7">
    <source>
        <dbReference type="EnsemblProtists" id="PYU1_T006478"/>
    </source>
</evidence>